<dbReference type="InterPro" id="IPR047257">
    <property type="entry name" value="C2B_MCTP_PRT_plant"/>
</dbReference>
<keyword evidence="10" id="KW-1185">Reference proteome</keyword>
<evidence type="ECO:0000313" key="10">
    <source>
        <dbReference type="Proteomes" id="UP001408789"/>
    </source>
</evidence>
<dbReference type="SUPFAM" id="SSF49562">
    <property type="entry name" value="C2 domain (Calcium/lipid-binding domain, CaLB)"/>
    <property type="match status" value="3"/>
</dbReference>
<dbReference type="EMBL" id="JBCNJP010000025">
    <property type="protein sequence ID" value="KAK9055464.1"/>
    <property type="molecule type" value="Genomic_DNA"/>
</dbReference>
<dbReference type="PANTHER" id="PTHR31425:SF37">
    <property type="entry name" value="FT-INTERACTING PROTEIN 1"/>
    <property type="match status" value="1"/>
</dbReference>
<evidence type="ECO:0000259" key="8">
    <source>
        <dbReference type="PROSITE" id="PS50004"/>
    </source>
</evidence>
<gene>
    <name evidence="9" type="ORF">SSX86_026547</name>
</gene>
<evidence type="ECO:0000256" key="5">
    <source>
        <dbReference type="ARBA" id="ARBA00023136"/>
    </source>
</evidence>
<protein>
    <recommendedName>
        <fullName evidence="8">C2 domain-containing protein</fullName>
    </recommendedName>
</protein>
<evidence type="ECO:0000256" key="7">
    <source>
        <dbReference type="SAM" id="Phobius"/>
    </source>
</evidence>
<keyword evidence="3" id="KW-0677">Repeat</keyword>
<evidence type="ECO:0000256" key="2">
    <source>
        <dbReference type="ARBA" id="ARBA00022692"/>
    </source>
</evidence>
<accession>A0AAP0CLK9</accession>
<feature type="transmembrane region" description="Helical" evidence="7">
    <location>
        <begin position="678"/>
        <end position="708"/>
    </location>
</feature>
<evidence type="ECO:0000256" key="4">
    <source>
        <dbReference type="ARBA" id="ARBA00022989"/>
    </source>
</evidence>
<dbReference type="PROSITE" id="PS50004">
    <property type="entry name" value="C2"/>
    <property type="match status" value="3"/>
</dbReference>
<evidence type="ECO:0000256" key="6">
    <source>
        <dbReference type="SAM" id="MobiDB-lite"/>
    </source>
</evidence>
<dbReference type="FunFam" id="2.60.40.150:FF:000119">
    <property type="entry name" value="C2 domain-containing protein"/>
    <property type="match status" value="1"/>
</dbReference>
<keyword evidence="4 7" id="KW-1133">Transmembrane helix</keyword>
<name>A0AAP0CLK9_9ASTR</name>
<feature type="region of interest" description="Disordered" evidence="6">
    <location>
        <begin position="1"/>
        <end position="26"/>
    </location>
</feature>
<dbReference type="Gene3D" id="2.60.40.150">
    <property type="entry name" value="C2 domain"/>
    <property type="match status" value="3"/>
</dbReference>
<sequence>MSSKPAAGNQDDYKIKDTKPQLGERWPHGGIRGGGGWISSDRVTSTYDLVEQMYYLYVRVVKARDLPINPLTASCDPYVEVKLGNYKGKTQHFEKRTYAEWKQVFAFSKEKIQSTVLEVFVKDKDMISRDDYLGKVVFDMHEVPTRVPPDSPLAPQWYRLEDRRGDKKSKGEIMLAVWMGTQADEAFSEAWHSDAATVHGEGVYSVRSKVYVSPKLWYLRVNVIEAQDVESEDKSQPPQVFVKAQIGNQILKTKQSPTKTTNPLWNEDLVFVAAEPFEESLVLTLENKAGSKEEIVGRLVLPLNVIEKRLDHRPVHSRWFNLEQFGFGMLEGERRMELKFSTRIHLRVSLDGGYHVLDESTMYISDIRPTARQLWKKAIGILEIGILSAQGLQGMKTKDGKKTTDAYCVAKYGQKWVRTRTILENFNPKWNEQYTWEVYDPCTVVTLGVFDNAHLGGEQAAAAKDARIASHYYPKCITSILLTIHQLDSLRYQAMNIVAVRLGRAEPPLRKEVVEYMLDVDSHMWSMRRSKANFFRIVSVFSSAISMSKWLGDVSNWKNPITTILVHILFFILVCFPELILPTTFLYMFLIGIWNFRSRPRHPPHMDTKLSWAEAVQPDELDEEFDTFPTSKPQDVTKMRYDRLRSVAGRIQTVVGDIATQGERFQALLSWRDPRATCLFVVLCLIVAVALYVTPFKIVVLMVGLFLLRHPRFRSKMPSVPSNFFRRLPARADSML</sequence>
<dbReference type="InterPro" id="IPR047258">
    <property type="entry name" value="C2C_MCTP_PRT_plant"/>
</dbReference>
<comment type="caution">
    <text evidence="9">The sequence shown here is derived from an EMBL/GenBank/DDBJ whole genome shotgun (WGS) entry which is preliminary data.</text>
</comment>
<dbReference type="CDD" id="cd04019">
    <property type="entry name" value="C2C_MCTP_PRT_plant"/>
    <property type="match status" value="1"/>
</dbReference>
<evidence type="ECO:0000256" key="3">
    <source>
        <dbReference type="ARBA" id="ARBA00022737"/>
    </source>
</evidence>
<dbReference type="GO" id="GO:0016020">
    <property type="term" value="C:membrane"/>
    <property type="evidence" value="ECO:0007669"/>
    <property type="project" value="UniProtKB-SubCell"/>
</dbReference>
<feature type="transmembrane region" description="Helical" evidence="7">
    <location>
        <begin position="564"/>
        <end position="596"/>
    </location>
</feature>
<dbReference type="CDD" id="cd08378">
    <property type="entry name" value="C2B_MCTP_PRT_plant"/>
    <property type="match status" value="1"/>
</dbReference>
<dbReference type="SMART" id="SM00239">
    <property type="entry name" value="C2"/>
    <property type="match status" value="3"/>
</dbReference>
<keyword evidence="2 7" id="KW-0812">Transmembrane</keyword>
<dbReference type="Proteomes" id="UP001408789">
    <property type="component" value="Unassembled WGS sequence"/>
</dbReference>
<dbReference type="FunFam" id="2.60.40.150:FF:000128">
    <property type="entry name" value="C2 domain-containing protein"/>
    <property type="match status" value="1"/>
</dbReference>
<dbReference type="PANTHER" id="PTHR31425">
    <property type="entry name" value="PHOSPHORIBOSYLANTHRANILATE TRANSFERASE ISOFORM 1"/>
    <property type="match status" value="1"/>
</dbReference>
<dbReference type="Pfam" id="PF08372">
    <property type="entry name" value="PRT_C"/>
    <property type="match status" value="1"/>
</dbReference>
<feature type="domain" description="C2" evidence="8">
    <location>
        <begin position="198"/>
        <end position="320"/>
    </location>
</feature>
<feature type="domain" description="C2" evidence="8">
    <location>
        <begin position="37"/>
        <end position="158"/>
    </location>
</feature>
<evidence type="ECO:0000256" key="1">
    <source>
        <dbReference type="ARBA" id="ARBA00004141"/>
    </source>
</evidence>
<evidence type="ECO:0000313" key="9">
    <source>
        <dbReference type="EMBL" id="KAK9055464.1"/>
    </source>
</evidence>
<proteinExistence type="predicted"/>
<keyword evidence="5 7" id="KW-0472">Membrane</keyword>
<reference evidence="9 10" key="1">
    <citation type="submission" date="2024-04" db="EMBL/GenBank/DDBJ databases">
        <title>The reference genome of an endangered Asteraceae, Deinandra increscens subsp. villosa, native to the Central Coast of California.</title>
        <authorList>
            <person name="Guilliams M."/>
            <person name="Hasenstab-Lehman K."/>
            <person name="Meyer R."/>
            <person name="Mcevoy S."/>
        </authorList>
    </citation>
    <scope>NUCLEOTIDE SEQUENCE [LARGE SCALE GENOMIC DNA]</scope>
    <source>
        <tissue evidence="9">Leaf</tissue>
    </source>
</reference>
<organism evidence="9 10">
    <name type="scientific">Deinandra increscens subsp. villosa</name>
    <dbReference type="NCBI Taxonomy" id="3103831"/>
    <lineage>
        <taxon>Eukaryota</taxon>
        <taxon>Viridiplantae</taxon>
        <taxon>Streptophyta</taxon>
        <taxon>Embryophyta</taxon>
        <taxon>Tracheophyta</taxon>
        <taxon>Spermatophyta</taxon>
        <taxon>Magnoliopsida</taxon>
        <taxon>eudicotyledons</taxon>
        <taxon>Gunneridae</taxon>
        <taxon>Pentapetalae</taxon>
        <taxon>asterids</taxon>
        <taxon>campanulids</taxon>
        <taxon>Asterales</taxon>
        <taxon>Asteraceae</taxon>
        <taxon>Asteroideae</taxon>
        <taxon>Heliantheae alliance</taxon>
        <taxon>Madieae</taxon>
        <taxon>Madiinae</taxon>
        <taxon>Deinandra</taxon>
    </lineage>
</organism>
<dbReference type="InterPro" id="IPR035892">
    <property type="entry name" value="C2_domain_sf"/>
</dbReference>
<dbReference type="InterPro" id="IPR047259">
    <property type="entry name" value="QUIRKY-like"/>
</dbReference>
<dbReference type="Pfam" id="PF00168">
    <property type="entry name" value="C2"/>
    <property type="match status" value="3"/>
</dbReference>
<comment type="subcellular location">
    <subcellularLocation>
        <location evidence="1">Membrane</location>
        <topology evidence="1">Multi-pass membrane protein</topology>
    </subcellularLocation>
</comment>
<dbReference type="InterPro" id="IPR000008">
    <property type="entry name" value="C2_dom"/>
</dbReference>
<dbReference type="InterPro" id="IPR013583">
    <property type="entry name" value="MCTP_C"/>
</dbReference>
<feature type="domain" description="C2" evidence="8">
    <location>
        <begin position="363"/>
        <end position="492"/>
    </location>
</feature>
<dbReference type="AlphaFoldDB" id="A0AAP0CLK9"/>